<dbReference type="InterPro" id="IPR038063">
    <property type="entry name" value="Transpep_catalytic_dom"/>
</dbReference>
<feature type="active site" description="Nucleophile" evidence="6">
    <location>
        <position position="234"/>
    </location>
</feature>
<dbReference type="CDD" id="cd16913">
    <property type="entry name" value="YkuD_like"/>
    <property type="match status" value="1"/>
</dbReference>
<evidence type="ECO:0000313" key="9">
    <source>
        <dbReference type="EMBL" id="AJR18269.1"/>
    </source>
</evidence>
<dbReference type="PANTHER" id="PTHR30582">
    <property type="entry name" value="L,D-TRANSPEPTIDASE"/>
    <property type="match status" value="1"/>
</dbReference>
<sequence>MSQPAGRRRAEVGRRKAPPPGRRRAEPAGRRRATAVRPRYGRITAFGAALAVTGLTVAGGFGLLPSGPDGARAVDATGASGAIAPPAQRTDGEQAPARSDARRTTSTPGLVDAGGGEIAALSETTSLPAGSGTGRRIVFSEGRQRVWLVDGAGKVVRTYLVSGSVTDNLQPGTYAVYSRSRNAIGIDDSGTMEYFVRFTQGTQGAAIGFHTIPVDDGKPVQTLAQLGSPRSHGCIRQERGNAIALWDFAPIGTKVVVTA</sequence>
<dbReference type="GO" id="GO:0018104">
    <property type="term" value="P:peptidoglycan-protein cross-linking"/>
    <property type="evidence" value="ECO:0007669"/>
    <property type="project" value="TreeGrafter"/>
</dbReference>
<keyword evidence="8" id="KW-0812">Transmembrane</keyword>
<gene>
    <name evidence="9" type="ORF">KR76_08850</name>
</gene>
<dbReference type="PANTHER" id="PTHR30582:SF2">
    <property type="entry name" value="L,D-TRANSPEPTIDASE YCIB-RELATED"/>
    <property type="match status" value="1"/>
</dbReference>
<name>A0A0C5XBU6_NOCSI</name>
<dbReference type="InterPro" id="IPR005490">
    <property type="entry name" value="LD_TPept_cat_dom"/>
</dbReference>
<protein>
    <submittedName>
        <fullName evidence="9">Putative secreted protein</fullName>
    </submittedName>
</protein>
<evidence type="ECO:0000256" key="7">
    <source>
        <dbReference type="SAM" id="MobiDB-lite"/>
    </source>
</evidence>
<feature type="active site" description="Proton donor/acceptor" evidence="6">
    <location>
        <position position="210"/>
    </location>
</feature>
<evidence type="ECO:0000256" key="8">
    <source>
        <dbReference type="SAM" id="Phobius"/>
    </source>
</evidence>
<dbReference type="KEGG" id="psim:KR76_08850"/>
<evidence type="ECO:0000256" key="3">
    <source>
        <dbReference type="ARBA" id="ARBA00022960"/>
    </source>
</evidence>
<dbReference type="PROSITE" id="PS52029">
    <property type="entry name" value="LD_TPASE"/>
    <property type="match status" value="1"/>
</dbReference>
<keyword evidence="3 6" id="KW-0133">Cell shape</keyword>
<dbReference type="GO" id="GO:0071555">
    <property type="term" value="P:cell wall organization"/>
    <property type="evidence" value="ECO:0007669"/>
    <property type="project" value="UniProtKB-UniRule"/>
</dbReference>
<dbReference type="GO" id="GO:0016740">
    <property type="term" value="F:transferase activity"/>
    <property type="evidence" value="ECO:0007669"/>
    <property type="project" value="UniProtKB-KW"/>
</dbReference>
<dbReference type="InterPro" id="IPR050979">
    <property type="entry name" value="LD-transpeptidase"/>
</dbReference>
<feature type="region of interest" description="Disordered" evidence="7">
    <location>
        <begin position="1"/>
        <end position="36"/>
    </location>
</feature>
<evidence type="ECO:0000256" key="6">
    <source>
        <dbReference type="PROSITE-ProRule" id="PRU01373"/>
    </source>
</evidence>
<dbReference type="EMBL" id="CP009896">
    <property type="protein sequence ID" value="AJR18269.1"/>
    <property type="molecule type" value="Genomic_DNA"/>
</dbReference>
<dbReference type="RefSeq" id="WP_052138389.1">
    <property type="nucleotide sequence ID" value="NZ_BJMC01000008.1"/>
</dbReference>
<evidence type="ECO:0000256" key="2">
    <source>
        <dbReference type="ARBA" id="ARBA00022679"/>
    </source>
</evidence>
<accession>A0A0C5XBU6</accession>
<dbReference type="STRING" id="2045.KR76_08850"/>
<dbReference type="Pfam" id="PF03734">
    <property type="entry name" value="YkuD"/>
    <property type="match status" value="1"/>
</dbReference>
<keyword evidence="5 6" id="KW-0961">Cell wall biogenesis/degradation</keyword>
<evidence type="ECO:0000256" key="1">
    <source>
        <dbReference type="ARBA" id="ARBA00004752"/>
    </source>
</evidence>
<keyword evidence="10" id="KW-1185">Reference proteome</keyword>
<organism evidence="9 10">
    <name type="scientific">Nocardioides simplex</name>
    <name type="common">Arthrobacter simplex</name>
    <dbReference type="NCBI Taxonomy" id="2045"/>
    <lineage>
        <taxon>Bacteria</taxon>
        <taxon>Bacillati</taxon>
        <taxon>Actinomycetota</taxon>
        <taxon>Actinomycetes</taxon>
        <taxon>Propionibacteriales</taxon>
        <taxon>Nocardioidaceae</taxon>
        <taxon>Pimelobacter</taxon>
    </lineage>
</organism>
<dbReference type="Gene3D" id="2.40.440.10">
    <property type="entry name" value="L,D-transpeptidase catalytic domain-like"/>
    <property type="match status" value="1"/>
</dbReference>
<dbReference type="GO" id="GO:0071972">
    <property type="term" value="F:peptidoglycan L,D-transpeptidase activity"/>
    <property type="evidence" value="ECO:0007669"/>
    <property type="project" value="TreeGrafter"/>
</dbReference>
<proteinExistence type="predicted"/>
<dbReference type="SUPFAM" id="SSF141523">
    <property type="entry name" value="L,D-transpeptidase catalytic domain-like"/>
    <property type="match status" value="1"/>
</dbReference>
<keyword evidence="2" id="KW-0808">Transferase</keyword>
<keyword evidence="4 6" id="KW-0573">Peptidoglycan synthesis</keyword>
<evidence type="ECO:0000256" key="4">
    <source>
        <dbReference type="ARBA" id="ARBA00022984"/>
    </source>
</evidence>
<comment type="pathway">
    <text evidence="1 6">Cell wall biogenesis; peptidoglycan biosynthesis.</text>
</comment>
<dbReference type="Proteomes" id="UP000030300">
    <property type="component" value="Chromosome"/>
</dbReference>
<feature type="transmembrane region" description="Helical" evidence="8">
    <location>
        <begin position="40"/>
        <end position="64"/>
    </location>
</feature>
<dbReference type="OrthoDB" id="5242394at2"/>
<dbReference type="GO" id="GO:0005576">
    <property type="term" value="C:extracellular region"/>
    <property type="evidence" value="ECO:0007669"/>
    <property type="project" value="TreeGrafter"/>
</dbReference>
<dbReference type="GeneID" id="96612568"/>
<dbReference type="GO" id="GO:0008360">
    <property type="term" value="P:regulation of cell shape"/>
    <property type="evidence" value="ECO:0007669"/>
    <property type="project" value="UniProtKB-UniRule"/>
</dbReference>
<evidence type="ECO:0000313" key="10">
    <source>
        <dbReference type="Proteomes" id="UP000030300"/>
    </source>
</evidence>
<dbReference type="UniPathway" id="UPA00219"/>
<evidence type="ECO:0000256" key="5">
    <source>
        <dbReference type="ARBA" id="ARBA00023316"/>
    </source>
</evidence>
<dbReference type="HOGENOM" id="CLU_093825_0_0_11"/>
<feature type="region of interest" description="Disordered" evidence="7">
    <location>
        <begin position="81"/>
        <end position="114"/>
    </location>
</feature>
<dbReference type="AlphaFoldDB" id="A0A0C5XBU6"/>
<keyword evidence="8" id="KW-1133">Transmembrane helix</keyword>
<keyword evidence="8" id="KW-0472">Membrane</keyword>
<reference evidence="9 10" key="1">
    <citation type="journal article" date="2015" name="Genome Announc.">
        <title>Complete Genome Sequence of Steroid-Transforming Nocardioides simplex VKM Ac-2033D.</title>
        <authorList>
            <person name="Shtratnikova V.Y."/>
            <person name="Schelkunov M.I."/>
            <person name="Pekov Y.A."/>
            <person name="Fokina V.V."/>
            <person name="Logacheva M.D."/>
            <person name="Sokolov S.L."/>
            <person name="Bragin E.Y."/>
            <person name="Ashapkin V.V."/>
            <person name="Donova M.V."/>
        </authorList>
    </citation>
    <scope>NUCLEOTIDE SEQUENCE [LARGE SCALE GENOMIC DNA]</scope>
    <source>
        <strain evidence="9 10">VKM Ac-2033D</strain>
    </source>
</reference>